<proteinExistence type="predicted"/>
<dbReference type="EMBL" id="CP059319">
    <property type="protein sequence ID" value="QTH19660.1"/>
    <property type="molecule type" value="Genomic_DNA"/>
</dbReference>
<reference evidence="2" key="2">
    <citation type="submission" date="2021-04" db="EMBL/GenBank/DDBJ databases">
        <title>Isolation and genomic analysis of the ibuprofen-degrading bacterium Sphingomonas strain MPO218.</title>
        <authorList>
            <person name="Aulestia M."/>
            <person name="Flores A."/>
            <person name="Mangas E.L."/>
            <person name="Perez-Pulido A.J."/>
            <person name="Santero E."/>
            <person name="Camacho E.M."/>
        </authorList>
    </citation>
    <scope>NUCLEOTIDE SEQUENCE</scope>
    <source>
        <strain evidence="2">MPO218</strain>
    </source>
</reference>
<dbReference type="AlphaFoldDB" id="A0A975D0X3"/>
<name>A0A975D0X3_9SPHN</name>
<organism evidence="2 3">
    <name type="scientific">Rhizorhabdus wittichii</name>
    <dbReference type="NCBI Taxonomy" id="160791"/>
    <lineage>
        <taxon>Bacteria</taxon>
        <taxon>Pseudomonadati</taxon>
        <taxon>Pseudomonadota</taxon>
        <taxon>Alphaproteobacteria</taxon>
        <taxon>Sphingomonadales</taxon>
        <taxon>Sphingomonadaceae</taxon>
        <taxon>Rhizorhabdus</taxon>
    </lineage>
</organism>
<dbReference type="RefSeq" id="WP_208631642.1">
    <property type="nucleotide sequence ID" value="NZ_CP059319.1"/>
</dbReference>
<feature type="region of interest" description="Disordered" evidence="1">
    <location>
        <begin position="46"/>
        <end position="73"/>
    </location>
</feature>
<protein>
    <submittedName>
        <fullName evidence="2">Uncharacterized protein</fullName>
    </submittedName>
</protein>
<evidence type="ECO:0000256" key="1">
    <source>
        <dbReference type="SAM" id="MobiDB-lite"/>
    </source>
</evidence>
<sequence>MSKIASHAAVAPRLSATSVDFNALHAACLKGDDAAAAFAAANEADFRNRGEQAAEPEPGPVSDPSDPAVAGDA</sequence>
<gene>
    <name evidence="2" type="ORF">HRJ34_14890</name>
</gene>
<accession>A0A975D0X3</accession>
<evidence type="ECO:0000313" key="2">
    <source>
        <dbReference type="EMBL" id="QTH19660.1"/>
    </source>
</evidence>
<evidence type="ECO:0000313" key="3">
    <source>
        <dbReference type="Proteomes" id="UP000664914"/>
    </source>
</evidence>
<reference evidence="2" key="1">
    <citation type="submission" date="2020-07" db="EMBL/GenBank/DDBJ databases">
        <authorList>
            <person name="Camacho E."/>
        </authorList>
    </citation>
    <scope>NUCLEOTIDE SEQUENCE</scope>
    <source>
        <strain evidence="2">MPO218</strain>
    </source>
</reference>
<dbReference type="Proteomes" id="UP000664914">
    <property type="component" value="Chromosome"/>
</dbReference>